<dbReference type="Proteomes" id="UP001565435">
    <property type="component" value="Unassembled WGS sequence"/>
</dbReference>
<dbReference type="PROSITE" id="PS00070">
    <property type="entry name" value="ALDEHYDE_DEHYDR_CYS"/>
    <property type="match status" value="1"/>
</dbReference>
<dbReference type="Gene3D" id="3.20.20.220">
    <property type="match status" value="1"/>
</dbReference>
<sequence>MRAPTASTEGAQLLHTETDLDKLTAQSIDTVRRWLRVSTSMTTAKNPAAERLSAVLSDENGLDFTVGFVDRVVRTDDVHAAADALTEVGKLAPETMSYLDRAQIKAGAALAKIAPQVVVPAARTRLRQMVGHMVVDARDKQFGKTVAALTADGHRLNINLLGEAVLGDGEADNHLEQTHRLLARDDVDYVSVKVSSVASQISMWAFDETVDYVVERLRPLYSQAAKAPTGAKFVNLDMEEYQDLELTIAVFTRLLSEPEFKELEAGIVIQAYQPDALGAVQRLSEFSARRVENGGVGIKVRLVKGANLAMETVHAEIAGWPATTCDSKQSTDANYKRVLHWLFTPERMKGLRIGVAGHNLFDIAFAHHLSVERSVTDRVEFEMLQGMASEQAAAVTEDVGDLLLYVPAVHPKEFDVAISYLVRRLEENSASENFMSGIFDLANGNDVFKREADRFTASVNQLESILETEGETAPAPNRHQNRSTETLGESVVPTQFFNEPDTDPSLPANQEWVRKIIAEATAPGYLDDRPNTPKIESTDELDEMIARGRAAAADWRALGAAGRAEILHRAADIFAARRGEFIAVEAAEVGKMPSQSDPEVSEAIDFIRYYALNSLELEKLEGAEFTPDEMVVITPPWNFPVAIPTGGTVAALAAGSAVIHKPSGPTPHCSALIIDCLWQAGVPKDVLQLCAPIERELGQHLVSHPDVDRVILTGASETAAMFKSFRPELHVNAETSGKNALVITPAADRDLAMADLVYSAFGHAGQKCSAASLGIMVGSTYDSERYRRQLIDAASSMVVDWPANLASTMGPLTEDPSDKLRRALTTLEPGESWLLEPKQLDDTGRLWSPGIKDGVKPGSFFHLTEVFGPVLGLMHAKDLDEAIEFQNAVDFGLTGGIHSLDPEEVATWLDRVEVGNAYVNRGITGAIVRRQSFGGWKQSSVGLGSKAGGPNYLMLFGHFADSGNQDLEAAKADDKRWLEAEFGAAKDHTGLRAEANIFRYRPRPVTLRVTAEASLFDLERSLHAAATVDSPVQLSVAEDVPAEVKIAVTNAGVPARTETAAEFAEMVGQGRYDDTVGARIRVLGRFEDELLAAAAPRPEVAIIDEPVTTSGRVELRYYVQEQAVSMTLHRFGNPSRDFHELAASLTS</sequence>
<dbReference type="Gene3D" id="3.40.605.10">
    <property type="entry name" value="Aldehyde Dehydrogenase, Chain A, domain 1"/>
    <property type="match status" value="1"/>
</dbReference>
<dbReference type="EMBL" id="JBGBYS010000015">
    <property type="protein sequence ID" value="MEY9259523.1"/>
    <property type="molecule type" value="Genomic_DNA"/>
</dbReference>
<evidence type="ECO:0000259" key="6">
    <source>
        <dbReference type="Pfam" id="PF00171"/>
    </source>
</evidence>
<evidence type="ECO:0000313" key="9">
    <source>
        <dbReference type="Proteomes" id="UP001565435"/>
    </source>
</evidence>
<dbReference type="InterPro" id="IPR016161">
    <property type="entry name" value="Ald_DH/histidinol_DH"/>
</dbReference>
<dbReference type="InterPro" id="IPR015590">
    <property type="entry name" value="Aldehyde_DH_dom"/>
</dbReference>
<dbReference type="InterPro" id="IPR016162">
    <property type="entry name" value="Ald_DH_N"/>
</dbReference>
<dbReference type="Pfam" id="PF00171">
    <property type="entry name" value="Aldedh"/>
    <property type="match status" value="1"/>
</dbReference>
<evidence type="ECO:0000259" key="7">
    <source>
        <dbReference type="Pfam" id="PF01619"/>
    </source>
</evidence>
<evidence type="ECO:0000256" key="4">
    <source>
        <dbReference type="ARBA" id="ARBA00023027"/>
    </source>
</evidence>
<dbReference type="Gene3D" id="3.40.309.10">
    <property type="entry name" value="Aldehyde Dehydrogenase, Chain A, domain 2"/>
    <property type="match status" value="1"/>
</dbReference>
<dbReference type="SUPFAM" id="SSF53720">
    <property type="entry name" value="ALDH-like"/>
    <property type="match status" value="1"/>
</dbReference>
<comment type="catalytic activity">
    <reaction evidence="5">
        <text>L-glutamate 5-semialdehyde + NAD(+) + H2O = L-glutamate + NADH + 2 H(+)</text>
        <dbReference type="Rhea" id="RHEA:30235"/>
        <dbReference type="ChEBI" id="CHEBI:15377"/>
        <dbReference type="ChEBI" id="CHEBI:15378"/>
        <dbReference type="ChEBI" id="CHEBI:29985"/>
        <dbReference type="ChEBI" id="CHEBI:57540"/>
        <dbReference type="ChEBI" id="CHEBI:57945"/>
        <dbReference type="ChEBI" id="CHEBI:58066"/>
        <dbReference type="EC" id="1.2.1.88"/>
    </reaction>
</comment>
<evidence type="ECO:0000256" key="3">
    <source>
        <dbReference type="ARBA" id="ARBA00023002"/>
    </source>
</evidence>
<dbReference type="EC" id="1.2.1.88" evidence="2"/>
<keyword evidence="4" id="KW-0520">NAD</keyword>
<dbReference type="PANTHER" id="PTHR42862:SF1">
    <property type="entry name" value="DELTA-1-PYRROLINE-5-CARBOXYLATE DEHYDROGENASE 2, ISOFORM A-RELATED"/>
    <property type="match status" value="1"/>
</dbReference>
<dbReference type="RefSeq" id="WP_370036710.1">
    <property type="nucleotide sequence ID" value="NZ_JBGBYS010000015.1"/>
</dbReference>
<dbReference type="SUPFAM" id="SSF51730">
    <property type="entry name" value="FAD-linked oxidoreductase"/>
    <property type="match status" value="1"/>
</dbReference>
<dbReference type="InterPro" id="IPR029041">
    <property type="entry name" value="FAD-linked_oxidoreductase-like"/>
</dbReference>
<reference evidence="8 9" key="1">
    <citation type="submission" date="2024-07" db="EMBL/GenBank/DDBJ databases">
        <title>Mealworm larvae gut microbial communities from Newark, Delaware, USA.</title>
        <authorList>
            <person name="Blenner M."/>
        </authorList>
    </citation>
    <scope>NUCLEOTIDE SEQUENCE [LARGE SCALE GENOMIC DNA]</scope>
    <source>
        <strain evidence="8 9">UD i117</strain>
    </source>
</reference>
<gene>
    <name evidence="8" type="ORF">ABH903_002556</name>
</gene>
<dbReference type="InterPro" id="IPR016160">
    <property type="entry name" value="Ald_DH_CS_CYS"/>
</dbReference>
<dbReference type="InterPro" id="IPR002872">
    <property type="entry name" value="Proline_DH_dom"/>
</dbReference>
<keyword evidence="9" id="KW-1185">Reference proteome</keyword>
<dbReference type="Pfam" id="PF01619">
    <property type="entry name" value="Pro_dh"/>
    <property type="match status" value="1"/>
</dbReference>
<accession>A0ABV4ELV0</accession>
<keyword evidence="3 8" id="KW-0560">Oxidoreductase</keyword>
<dbReference type="GO" id="GO:0004657">
    <property type="term" value="F:proline dehydrogenase activity"/>
    <property type="evidence" value="ECO:0007669"/>
    <property type="project" value="UniProtKB-EC"/>
</dbReference>
<dbReference type="InterPro" id="IPR016163">
    <property type="entry name" value="Ald_DH_C"/>
</dbReference>
<evidence type="ECO:0000313" key="8">
    <source>
        <dbReference type="EMBL" id="MEY9259523.1"/>
    </source>
</evidence>
<feature type="domain" description="Aldehyde dehydrogenase" evidence="6">
    <location>
        <begin position="538"/>
        <end position="953"/>
    </location>
</feature>
<dbReference type="PIRSF" id="PIRSF000197">
    <property type="entry name" value="Bifunct_PutA"/>
    <property type="match status" value="1"/>
</dbReference>
<dbReference type="InterPro" id="IPR050485">
    <property type="entry name" value="Proline_metab_enzyme"/>
</dbReference>
<dbReference type="InterPro" id="IPR025703">
    <property type="entry name" value="Bifunct_PutA"/>
</dbReference>
<comment type="pathway">
    <text evidence="1">Amino-acid degradation; L-proline degradation into L-glutamate; L-glutamate from L-proline: step 2/2.</text>
</comment>
<proteinExistence type="predicted"/>
<comment type="caution">
    <text evidence="8">The sequence shown here is derived from an EMBL/GenBank/DDBJ whole genome shotgun (WGS) entry which is preliminary data.</text>
</comment>
<evidence type="ECO:0000256" key="2">
    <source>
        <dbReference type="ARBA" id="ARBA00012884"/>
    </source>
</evidence>
<dbReference type="PANTHER" id="PTHR42862">
    <property type="entry name" value="DELTA-1-PYRROLINE-5-CARBOXYLATE DEHYDROGENASE 1, ISOFORM A-RELATED"/>
    <property type="match status" value="1"/>
</dbReference>
<evidence type="ECO:0000256" key="1">
    <source>
        <dbReference type="ARBA" id="ARBA00004786"/>
    </source>
</evidence>
<dbReference type="GO" id="GO:0003842">
    <property type="term" value="F:L-glutamate gamma-semialdehyde dehydrogenase activity"/>
    <property type="evidence" value="ECO:0007669"/>
    <property type="project" value="UniProtKB-EC"/>
</dbReference>
<feature type="domain" description="Proline dehydrogenase" evidence="7">
    <location>
        <begin position="144"/>
        <end position="436"/>
    </location>
</feature>
<organism evidence="8 9">
    <name type="scientific">Brevibacterium epidermidis</name>
    <dbReference type="NCBI Taxonomy" id="1698"/>
    <lineage>
        <taxon>Bacteria</taxon>
        <taxon>Bacillati</taxon>
        <taxon>Actinomycetota</taxon>
        <taxon>Actinomycetes</taxon>
        <taxon>Micrococcales</taxon>
        <taxon>Brevibacteriaceae</taxon>
        <taxon>Brevibacterium</taxon>
    </lineage>
</organism>
<protein>
    <recommendedName>
        <fullName evidence="2">L-glutamate gamma-semialdehyde dehydrogenase</fullName>
        <ecNumber evidence="2">1.2.1.88</ecNumber>
    </recommendedName>
</protein>
<name>A0ABV4ELV0_BREEP</name>
<evidence type="ECO:0000256" key="5">
    <source>
        <dbReference type="ARBA" id="ARBA00048142"/>
    </source>
</evidence>